<dbReference type="EMBL" id="AP018112">
    <property type="protein sequence ID" value="BAX63165.1"/>
    <property type="molecule type" value="Genomic_DNA"/>
</dbReference>
<accession>A0A1Y1BTR9</accession>
<name>A0A1Y1BTR9_9BURK</name>
<evidence type="ECO:0000313" key="1">
    <source>
        <dbReference type="EMBL" id="BAX63165.1"/>
    </source>
</evidence>
<gene>
    <name evidence="1" type="ORF">BSFP_060330</name>
</gene>
<proteinExistence type="predicted"/>
<dbReference type="Proteomes" id="UP000218432">
    <property type="component" value="Chromosome 2"/>
</dbReference>
<reference evidence="1 2" key="1">
    <citation type="journal article" date="2017" name="Genome Announc.">
        <title>Complete Genome Sequence of Burkholderia stabilis FERMP-21014.</title>
        <authorList>
            <person name="Konishi K."/>
            <person name="Kumagai T."/>
            <person name="Sakasegawa S."/>
            <person name="Tamura T."/>
        </authorList>
    </citation>
    <scope>NUCLEOTIDE SEQUENCE [LARGE SCALE GENOMIC DNA]</scope>
    <source>
        <strain evidence="1 2">FERMP-21014</strain>
    </source>
</reference>
<sequence length="44" mass="4917">MGDLARRDDEGFIYVGDRENDLIILVSLRPNLARRCAGPAATER</sequence>
<protein>
    <submittedName>
        <fullName evidence="1">Uncharacterized protein</fullName>
    </submittedName>
</protein>
<organism evidence="1 2">
    <name type="scientific">Burkholderia stabilis</name>
    <dbReference type="NCBI Taxonomy" id="95485"/>
    <lineage>
        <taxon>Bacteria</taxon>
        <taxon>Pseudomonadati</taxon>
        <taxon>Pseudomonadota</taxon>
        <taxon>Betaproteobacteria</taxon>
        <taxon>Burkholderiales</taxon>
        <taxon>Burkholderiaceae</taxon>
        <taxon>Burkholderia</taxon>
        <taxon>Burkholderia cepacia complex</taxon>
    </lineage>
</organism>
<evidence type="ECO:0000313" key="2">
    <source>
        <dbReference type="Proteomes" id="UP000218432"/>
    </source>
</evidence>
<dbReference type="AlphaFoldDB" id="A0A1Y1BTR9"/>